<proteinExistence type="predicted"/>
<sequence length="242" mass="28077">MCQRMYPRVKYSYGHKVEQLLYIAKLPSLRIPFRSLSVDNSISRGASSYVFYINRNIEMEESNKKIETEKAVYRVFIEHLYPNIVQYIIYIPEGIFLRRIESTLQDQLSYDFDTTVKPGVELIVVSEPFYKIDKNFETPPTSPVSEQFSLTSYIYTIPRVKKLIRNKFPSVSVDLVFSDVTTRCWYSEYPSIASVQQDVLSQLGRSIDKDGALMQAVIEEIAIQHPLLRVECEEFIANQARG</sequence>
<accession>A0AAN6P6P4</accession>
<protein>
    <submittedName>
        <fullName evidence="1">Uncharacterized protein</fullName>
    </submittedName>
</protein>
<dbReference type="Proteomes" id="UP001303115">
    <property type="component" value="Unassembled WGS sequence"/>
</dbReference>
<dbReference type="EMBL" id="MU854577">
    <property type="protein sequence ID" value="KAK4032764.1"/>
    <property type="molecule type" value="Genomic_DNA"/>
</dbReference>
<gene>
    <name evidence="1" type="ORF">C8A01DRAFT_50512</name>
</gene>
<name>A0AAN6P6P4_9PEZI</name>
<organism evidence="1 2">
    <name type="scientific">Parachaetomium inaequale</name>
    <dbReference type="NCBI Taxonomy" id="2588326"/>
    <lineage>
        <taxon>Eukaryota</taxon>
        <taxon>Fungi</taxon>
        <taxon>Dikarya</taxon>
        <taxon>Ascomycota</taxon>
        <taxon>Pezizomycotina</taxon>
        <taxon>Sordariomycetes</taxon>
        <taxon>Sordariomycetidae</taxon>
        <taxon>Sordariales</taxon>
        <taxon>Chaetomiaceae</taxon>
        <taxon>Parachaetomium</taxon>
    </lineage>
</organism>
<evidence type="ECO:0000313" key="2">
    <source>
        <dbReference type="Proteomes" id="UP001303115"/>
    </source>
</evidence>
<evidence type="ECO:0000313" key="1">
    <source>
        <dbReference type="EMBL" id="KAK4032764.1"/>
    </source>
</evidence>
<keyword evidence="2" id="KW-1185">Reference proteome</keyword>
<comment type="caution">
    <text evidence="1">The sequence shown here is derived from an EMBL/GenBank/DDBJ whole genome shotgun (WGS) entry which is preliminary data.</text>
</comment>
<reference evidence="2" key="1">
    <citation type="journal article" date="2023" name="Mol. Phylogenet. Evol.">
        <title>Genome-scale phylogeny and comparative genomics of the fungal order Sordariales.</title>
        <authorList>
            <person name="Hensen N."/>
            <person name="Bonometti L."/>
            <person name="Westerberg I."/>
            <person name="Brannstrom I.O."/>
            <person name="Guillou S."/>
            <person name="Cros-Aarteil S."/>
            <person name="Calhoun S."/>
            <person name="Haridas S."/>
            <person name="Kuo A."/>
            <person name="Mondo S."/>
            <person name="Pangilinan J."/>
            <person name="Riley R."/>
            <person name="LaButti K."/>
            <person name="Andreopoulos B."/>
            <person name="Lipzen A."/>
            <person name="Chen C."/>
            <person name="Yan M."/>
            <person name="Daum C."/>
            <person name="Ng V."/>
            <person name="Clum A."/>
            <person name="Steindorff A."/>
            <person name="Ohm R.A."/>
            <person name="Martin F."/>
            <person name="Silar P."/>
            <person name="Natvig D.O."/>
            <person name="Lalanne C."/>
            <person name="Gautier V."/>
            <person name="Ament-Velasquez S.L."/>
            <person name="Kruys A."/>
            <person name="Hutchinson M.I."/>
            <person name="Powell A.J."/>
            <person name="Barry K."/>
            <person name="Miller A.N."/>
            <person name="Grigoriev I.V."/>
            <person name="Debuchy R."/>
            <person name="Gladieux P."/>
            <person name="Hiltunen Thoren M."/>
            <person name="Johannesson H."/>
        </authorList>
    </citation>
    <scope>NUCLEOTIDE SEQUENCE [LARGE SCALE GENOMIC DNA]</scope>
    <source>
        <strain evidence="2">CBS 284.82</strain>
    </source>
</reference>
<dbReference type="AlphaFoldDB" id="A0AAN6P6P4"/>